<dbReference type="Gene3D" id="3.40.630.30">
    <property type="match status" value="1"/>
</dbReference>
<name>A0A1B2DP98_9BACL</name>
<keyword evidence="1 5" id="KW-0808">Transferase</keyword>
<evidence type="ECO:0000259" key="4">
    <source>
        <dbReference type="PROSITE" id="PS51186"/>
    </source>
</evidence>
<organism evidence="5">
    <name type="scientific">Paenibacillus sp. BIHB 4019</name>
    <dbReference type="NCBI Taxonomy" id="1870819"/>
    <lineage>
        <taxon>Bacteria</taxon>
        <taxon>Bacillati</taxon>
        <taxon>Bacillota</taxon>
        <taxon>Bacilli</taxon>
        <taxon>Bacillales</taxon>
        <taxon>Paenibacillaceae</taxon>
        <taxon>Paenibacillus</taxon>
    </lineage>
</organism>
<dbReference type="GO" id="GO:0008999">
    <property type="term" value="F:protein-N-terminal-alanine acetyltransferase activity"/>
    <property type="evidence" value="ECO:0007669"/>
    <property type="project" value="TreeGrafter"/>
</dbReference>
<dbReference type="AlphaFoldDB" id="A0A1B2DP98"/>
<evidence type="ECO:0000313" key="5">
    <source>
        <dbReference type="EMBL" id="ANY69535.1"/>
    </source>
</evidence>
<reference evidence="5" key="1">
    <citation type="submission" date="2016-08" db="EMBL/GenBank/DDBJ databases">
        <title>Complete Genome Seqeunce of Paenibacillus sp. BIHB 4019 from tea rhizoplane.</title>
        <authorList>
            <person name="Thakur R."/>
            <person name="Swarnkar M.K."/>
            <person name="Gulati A."/>
        </authorList>
    </citation>
    <scope>NUCLEOTIDE SEQUENCE [LARGE SCALE GENOMIC DNA]</scope>
    <source>
        <strain evidence="5">BIHB4019</strain>
    </source>
</reference>
<dbReference type="GO" id="GO:0005737">
    <property type="term" value="C:cytoplasm"/>
    <property type="evidence" value="ECO:0007669"/>
    <property type="project" value="TreeGrafter"/>
</dbReference>
<dbReference type="PANTHER" id="PTHR43792:SF8">
    <property type="entry name" value="[RIBOSOMAL PROTEIN US5]-ALANINE N-ACETYLTRANSFERASE"/>
    <property type="match status" value="1"/>
</dbReference>
<gene>
    <name evidence="5" type="ORF">BBD42_25890</name>
</gene>
<dbReference type="InterPro" id="IPR000182">
    <property type="entry name" value="GNAT_dom"/>
</dbReference>
<dbReference type="PROSITE" id="PS51186">
    <property type="entry name" value="GNAT"/>
    <property type="match status" value="1"/>
</dbReference>
<proteinExistence type="inferred from homology"/>
<dbReference type="EMBL" id="CP016808">
    <property type="protein sequence ID" value="ANY69535.1"/>
    <property type="molecule type" value="Genomic_DNA"/>
</dbReference>
<sequence>MTIKQNIYLKPLELADAEAMLVLRLSNQAFLQPVEPVRPNNFLTLEGQQEHIALGLQKQAEAAAYPFGIMLGQQLIGRMELSNVIRGPLQNANVGYFLDRAHQGNGYVSEAVRLVTAYAFEQLNLHRLQAGVMPRNTPSIRVLERAGFRQEGLALRYLQINGVWEDHFLFALTAEEYKS</sequence>
<dbReference type="RefSeq" id="WP_099520567.1">
    <property type="nucleotide sequence ID" value="NZ_CP016808.1"/>
</dbReference>
<keyword evidence="2" id="KW-0012">Acyltransferase</keyword>
<dbReference type="InterPro" id="IPR051531">
    <property type="entry name" value="N-acetyltransferase"/>
</dbReference>
<feature type="domain" description="N-acetyltransferase" evidence="4">
    <location>
        <begin position="21"/>
        <end position="175"/>
    </location>
</feature>
<dbReference type="SUPFAM" id="SSF55729">
    <property type="entry name" value="Acyl-CoA N-acyltransferases (Nat)"/>
    <property type="match status" value="1"/>
</dbReference>
<protein>
    <submittedName>
        <fullName evidence="5">Alanine acetyltransferase</fullName>
    </submittedName>
</protein>
<accession>A0A1B2DP98</accession>
<dbReference type="Pfam" id="PF13302">
    <property type="entry name" value="Acetyltransf_3"/>
    <property type="match status" value="1"/>
</dbReference>
<evidence type="ECO:0000256" key="2">
    <source>
        <dbReference type="ARBA" id="ARBA00023315"/>
    </source>
</evidence>
<evidence type="ECO:0000256" key="1">
    <source>
        <dbReference type="ARBA" id="ARBA00022679"/>
    </source>
</evidence>
<dbReference type="PANTHER" id="PTHR43792">
    <property type="entry name" value="GNAT FAMILY, PUTATIVE (AFU_ORTHOLOGUE AFUA_3G00765)-RELATED-RELATED"/>
    <property type="match status" value="1"/>
</dbReference>
<comment type="similarity">
    <text evidence="3">Belongs to the acetyltransferase family. RimJ subfamily.</text>
</comment>
<evidence type="ECO:0000256" key="3">
    <source>
        <dbReference type="ARBA" id="ARBA00038502"/>
    </source>
</evidence>
<dbReference type="InterPro" id="IPR016181">
    <property type="entry name" value="Acyl_CoA_acyltransferase"/>
</dbReference>